<comment type="catalytic activity">
    <reaction evidence="1">
        <text>Hydrolysis of terminal non-reducing beta-D-galactose residues in beta-D-galactosides.</text>
        <dbReference type="EC" id="3.2.1.23"/>
    </reaction>
</comment>
<dbReference type="InterPro" id="IPR006103">
    <property type="entry name" value="Glyco_hydro_2_cat"/>
</dbReference>
<evidence type="ECO:0000256" key="4">
    <source>
        <dbReference type="ARBA" id="ARBA00022801"/>
    </source>
</evidence>
<accession>A0A6J6MAL3</accession>
<dbReference type="Pfam" id="PF00703">
    <property type="entry name" value="Glyco_hydro_2"/>
    <property type="match status" value="1"/>
</dbReference>
<dbReference type="SMART" id="SM01038">
    <property type="entry name" value="Bgal_small_N"/>
    <property type="match status" value="1"/>
</dbReference>
<comment type="similarity">
    <text evidence="2">Belongs to the glycosyl hydrolase 2 family.</text>
</comment>
<dbReference type="InterPro" id="IPR008979">
    <property type="entry name" value="Galactose-bd-like_sf"/>
</dbReference>
<evidence type="ECO:0000259" key="7">
    <source>
        <dbReference type="SMART" id="SM01038"/>
    </source>
</evidence>
<evidence type="ECO:0000256" key="1">
    <source>
        <dbReference type="ARBA" id="ARBA00001412"/>
    </source>
</evidence>
<sequence length="1001" mass="111754">MITNYWTSPETTGINRLPMLNIEHLEKISLDGIWRFQLLASPTDTSRKKWSKIEVPGLWTMQPENEIFFDKPIYTNVQMPFEEQPPNVPEQNPTGIYERDFDIPSAWSGKRIVLHLGGYESVALIHVNGKEVGLTKDSHLAAEFDITSFLERGKNTVRITVVKWSDATFIEDQDHWWHGGISRSVKLYATNTVFIDRLYTTAGLEADNSTGTLKIEAHISSNEINDLHGYSLRASIEELPKVSAAKLEKTLVTKVAPNWTELSEKARKAEIEKRKSWDGKVSKATDAILAQARADVPGKILLESRIPKVALWSAETPHMYTLNFELISPEGAILQIGSQRIGFRDVRVVGKDLLVNGHPITIYGVNRHDFNRHTGRVLTRDDMREDLLEMKRWNFNAVRTSHYPNDPAFLDLTDELGFYVIDEANIESHAFYDSMCEDPRYTGAFVERVGRMVQRDIHHPSVILWSLGNESGIGANHRAAAEYARSIDPSRPLHYEGAINGDWRQGVGVTDIVCPMYPALGAVMAYAKSGKQDRPFIMCEYSHAMGNSNGTLAEYWEFIEKTPGVQGGFIWEFWDHGLDQRMADGSTRAAYGGDFGETKHDGNFCCDGLVFPDRTGKPAMHEFKALAAPAVITAKSASTGRFEIFNKQFFSDLSAFEIHWSIACDGLVLDGGVAKLPSVGPRKKAVFTIKSAHLSKAEGKGERFVTFTIHTKASTAWSSSMAEVGWSQIALTSRAKAKLVAKPSDEFDGVINEYAEIQLPYGLVAPVLSLWRAPTDNDRIGHISTRWQRWGLRELTREECTVNENSKKVTIKCLWKTSTGYAIKHTQVITSIENGFTVSESVVLPKELSDVARVGTNFELSGGLTDVTWFGNGPHESYPDRKIGRIHRWNSTIDNQYIPYVRPQENGGHNGVRWFEVTDPTGVGVRIDLAKPYQVSVTPNRAGDLADATHDVEVQPCGNVVVHIDAAHRGVGTASCGPDTLEKYLISTGTHTWQWSVTTLS</sequence>
<organism evidence="8">
    <name type="scientific">freshwater metagenome</name>
    <dbReference type="NCBI Taxonomy" id="449393"/>
    <lineage>
        <taxon>unclassified sequences</taxon>
        <taxon>metagenomes</taxon>
        <taxon>ecological metagenomes</taxon>
    </lineage>
</organism>
<evidence type="ECO:0000256" key="2">
    <source>
        <dbReference type="ARBA" id="ARBA00007401"/>
    </source>
</evidence>
<dbReference type="InterPro" id="IPR032312">
    <property type="entry name" value="LacZ_4"/>
</dbReference>
<dbReference type="InterPro" id="IPR004199">
    <property type="entry name" value="B-gal_small/dom_5"/>
</dbReference>
<gene>
    <name evidence="8" type="ORF">UFOPK2329_00430</name>
</gene>
<dbReference type="SUPFAM" id="SSF74650">
    <property type="entry name" value="Galactose mutarotase-like"/>
    <property type="match status" value="1"/>
</dbReference>
<dbReference type="SUPFAM" id="SSF49785">
    <property type="entry name" value="Galactose-binding domain-like"/>
    <property type="match status" value="1"/>
</dbReference>
<dbReference type="InterPro" id="IPR013783">
    <property type="entry name" value="Ig-like_fold"/>
</dbReference>
<evidence type="ECO:0000313" key="8">
    <source>
        <dbReference type="EMBL" id="CAB4669854.1"/>
    </source>
</evidence>
<dbReference type="InterPro" id="IPR006101">
    <property type="entry name" value="Glyco_hydro_2"/>
</dbReference>
<feature type="domain" description="Beta galactosidase small chain/" evidence="7">
    <location>
        <begin position="739"/>
        <end position="998"/>
    </location>
</feature>
<dbReference type="Pfam" id="PF02836">
    <property type="entry name" value="Glyco_hydro_2_C"/>
    <property type="match status" value="1"/>
</dbReference>
<dbReference type="Gene3D" id="2.60.120.260">
    <property type="entry name" value="Galactose-binding domain-like"/>
    <property type="match status" value="1"/>
</dbReference>
<keyword evidence="5" id="KW-0326">Glycosidase</keyword>
<dbReference type="GO" id="GO:0005990">
    <property type="term" value="P:lactose catabolic process"/>
    <property type="evidence" value="ECO:0007669"/>
    <property type="project" value="TreeGrafter"/>
</dbReference>
<dbReference type="InterPro" id="IPR006102">
    <property type="entry name" value="Ig-like_GH2"/>
</dbReference>
<dbReference type="Pfam" id="PF16353">
    <property type="entry name" value="LacZ_4"/>
    <property type="match status" value="1"/>
</dbReference>
<dbReference type="InterPro" id="IPR017853">
    <property type="entry name" value="GH"/>
</dbReference>
<dbReference type="Pfam" id="PF02837">
    <property type="entry name" value="Glyco_hydro_2_N"/>
    <property type="match status" value="1"/>
</dbReference>
<protein>
    <recommendedName>
        <fullName evidence="3">beta-galactosidase</fullName>
        <ecNumber evidence="3">3.2.1.23</ecNumber>
    </recommendedName>
    <alternativeName>
        <fullName evidence="6">Lactase</fullName>
    </alternativeName>
</protein>
<dbReference type="InterPro" id="IPR050347">
    <property type="entry name" value="Bact_Beta-galactosidase"/>
</dbReference>
<dbReference type="PRINTS" id="PR00132">
    <property type="entry name" value="GLHYDRLASE2"/>
</dbReference>
<proteinExistence type="inferred from homology"/>
<dbReference type="SUPFAM" id="SSF49303">
    <property type="entry name" value="beta-Galactosidase/glucuronidase domain"/>
    <property type="match status" value="2"/>
</dbReference>
<dbReference type="InterPro" id="IPR023230">
    <property type="entry name" value="Glyco_hydro_2_CS"/>
</dbReference>
<dbReference type="PANTHER" id="PTHR46323">
    <property type="entry name" value="BETA-GALACTOSIDASE"/>
    <property type="match status" value="1"/>
</dbReference>
<evidence type="ECO:0000256" key="3">
    <source>
        <dbReference type="ARBA" id="ARBA00012756"/>
    </source>
</evidence>
<dbReference type="PANTHER" id="PTHR46323:SF2">
    <property type="entry name" value="BETA-GALACTOSIDASE"/>
    <property type="match status" value="1"/>
</dbReference>
<dbReference type="SUPFAM" id="SSF51445">
    <property type="entry name" value="(Trans)glycosidases"/>
    <property type="match status" value="1"/>
</dbReference>
<dbReference type="GO" id="GO:0030246">
    <property type="term" value="F:carbohydrate binding"/>
    <property type="evidence" value="ECO:0007669"/>
    <property type="project" value="InterPro"/>
</dbReference>
<dbReference type="EC" id="3.2.1.23" evidence="3"/>
<dbReference type="Gene3D" id="3.20.20.80">
    <property type="entry name" value="Glycosidases"/>
    <property type="match status" value="1"/>
</dbReference>
<dbReference type="InterPro" id="IPR036156">
    <property type="entry name" value="Beta-gal/glucu_dom_sf"/>
</dbReference>
<dbReference type="InterPro" id="IPR014718">
    <property type="entry name" value="GH-type_carb-bd"/>
</dbReference>
<dbReference type="InterPro" id="IPR011013">
    <property type="entry name" value="Gal_mutarotase_sf_dom"/>
</dbReference>
<evidence type="ECO:0000256" key="6">
    <source>
        <dbReference type="ARBA" id="ARBA00032230"/>
    </source>
</evidence>
<dbReference type="EMBL" id="CAEZWZ010000046">
    <property type="protein sequence ID" value="CAB4669854.1"/>
    <property type="molecule type" value="Genomic_DNA"/>
</dbReference>
<dbReference type="Gene3D" id="2.60.40.10">
    <property type="entry name" value="Immunoglobulins"/>
    <property type="match status" value="2"/>
</dbReference>
<name>A0A6J6MAL3_9ZZZZ</name>
<dbReference type="GO" id="GO:0009341">
    <property type="term" value="C:beta-galactosidase complex"/>
    <property type="evidence" value="ECO:0007669"/>
    <property type="project" value="InterPro"/>
</dbReference>
<dbReference type="PROSITE" id="PS00719">
    <property type="entry name" value="GLYCOSYL_HYDROL_F2_1"/>
    <property type="match status" value="1"/>
</dbReference>
<reference evidence="8" key="1">
    <citation type="submission" date="2020-05" db="EMBL/GenBank/DDBJ databases">
        <authorList>
            <person name="Chiriac C."/>
            <person name="Salcher M."/>
            <person name="Ghai R."/>
            <person name="Kavagutti S V."/>
        </authorList>
    </citation>
    <scope>NUCLEOTIDE SEQUENCE</scope>
</reference>
<dbReference type="InterPro" id="IPR006104">
    <property type="entry name" value="Glyco_hydro_2_N"/>
</dbReference>
<dbReference type="AlphaFoldDB" id="A0A6J6MAL3"/>
<dbReference type="Gene3D" id="2.70.98.10">
    <property type="match status" value="1"/>
</dbReference>
<dbReference type="Pfam" id="PF02929">
    <property type="entry name" value="Bgal_small_N"/>
    <property type="match status" value="1"/>
</dbReference>
<evidence type="ECO:0000256" key="5">
    <source>
        <dbReference type="ARBA" id="ARBA00023295"/>
    </source>
</evidence>
<keyword evidence="4" id="KW-0378">Hydrolase</keyword>
<dbReference type="GO" id="GO:0004565">
    <property type="term" value="F:beta-galactosidase activity"/>
    <property type="evidence" value="ECO:0007669"/>
    <property type="project" value="UniProtKB-EC"/>
</dbReference>